<dbReference type="PANTHER" id="PTHR34786:SF1">
    <property type="entry name" value="OS09G0504900 PROTEIN"/>
    <property type="match status" value="1"/>
</dbReference>
<evidence type="ECO:0000313" key="1">
    <source>
        <dbReference type="EMBL" id="MCD7462387.1"/>
    </source>
</evidence>
<comment type="caution">
    <text evidence="1">The sequence shown here is derived from an EMBL/GenBank/DDBJ whole genome shotgun (WGS) entry which is preliminary data.</text>
</comment>
<dbReference type="PANTHER" id="PTHR34786">
    <property type="entry name" value="OS09G0504900 PROTEIN"/>
    <property type="match status" value="1"/>
</dbReference>
<dbReference type="Proteomes" id="UP000823775">
    <property type="component" value="Unassembled WGS sequence"/>
</dbReference>
<reference evidence="1 2" key="1">
    <citation type="journal article" date="2021" name="BMC Genomics">
        <title>Datura genome reveals duplications of psychoactive alkaloid biosynthetic genes and high mutation rate following tissue culture.</title>
        <authorList>
            <person name="Rajewski A."/>
            <person name="Carter-House D."/>
            <person name="Stajich J."/>
            <person name="Litt A."/>
        </authorList>
    </citation>
    <scope>NUCLEOTIDE SEQUENCE [LARGE SCALE GENOMIC DNA]</scope>
    <source>
        <strain evidence="1">AR-01</strain>
    </source>
</reference>
<proteinExistence type="predicted"/>
<dbReference type="EMBL" id="JACEIK010000799">
    <property type="protein sequence ID" value="MCD7462387.1"/>
    <property type="molecule type" value="Genomic_DNA"/>
</dbReference>
<protein>
    <submittedName>
        <fullName evidence="1">Uncharacterized protein</fullName>
    </submittedName>
</protein>
<accession>A0ABS8STW2</accession>
<gene>
    <name evidence="1" type="ORF">HAX54_048406</name>
</gene>
<organism evidence="1 2">
    <name type="scientific">Datura stramonium</name>
    <name type="common">Jimsonweed</name>
    <name type="synonym">Common thornapple</name>
    <dbReference type="NCBI Taxonomy" id="4076"/>
    <lineage>
        <taxon>Eukaryota</taxon>
        <taxon>Viridiplantae</taxon>
        <taxon>Streptophyta</taxon>
        <taxon>Embryophyta</taxon>
        <taxon>Tracheophyta</taxon>
        <taxon>Spermatophyta</taxon>
        <taxon>Magnoliopsida</taxon>
        <taxon>eudicotyledons</taxon>
        <taxon>Gunneridae</taxon>
        <taxon>Pentapetalae</taxon>
        <taxon>asterids</taxon>
        <taxon>lamiids</taxon>
        <taxon>Solanales</taxon>
        <taxon>Solanaceae</taxon>
        <taxon>Solanoideae</taxon>
        <taxon>Datureae</taxon>
        <taxon>Datura</taxon>
    </lineage>
</organism>
<evidence type="ECO:0000313" key="2">
    <source>
        <dbReference type="Proteomes" id="UP000823775"/>
    </source>
</evidence>
<keyword evidence="2" id="KW-1185">Reference proteome</keyword>
<sequence length="218" mass="24193">MKLRDLEVDMVRRDLRLLQAANLEEVLSASFQVLYGKRPKQKVQLLESLKRRRSNGGKFNFLEQLIGVAHLLSQGQDGQRKSWVLWVGNDMGGPGFKGSLGRSEIREGVGSGLGMGERRRGEVDLTEQWRRRCCECVTRAGCLVTVSPEKTKGKKGCAANRKSGLFISGVGGARGREERGLPEQNCLREGEEEDDQCRGSSREVPVSVEENGGVWWCG</sequence>
<name>A0ABS8STW2_DATST</name>